<dbReference type="EMBL" id="WOSW01000045">
    <property type="protein sequence ID" value="NHO33939.1"/>
    <property type="molecule type" value="Genomic_DNA"/>
</dbReference>
<feature type="region of interest" description="Disordered" evidence="1">
    <location>
        <begin position="147"/>
        <end position="173"/>
    </location>
</feature>
<evidence type="ECO:0000313" key="3">
    <source>
        <dbReference type="Proteomes" id="UP000615326"/>
    </source>
</evidence>
<name>A0ABX0KBW9_9PROT</name>
<keyword evidence="3" id="KW-1185">Reference proteome</keyword>
<evidence type="ECO:0000256" key="1">
    <source>
        <dbReference type="SAM" id="MobiDB-lite"/>
    </source>
</evidence>
<evidence type="ECO:0000313" key="2">
    <source>
        <dbReference type="EMBL" id="NHO33939.1"/>
    </source>
</evidence>
<gene>
    <name evidence="2" type="ORF">GOB84_15575</name>
</gene>
<dbReference type="Pfam" id="PF23148">
    <property type="entry name" value="Gp77"/>
    <property type="match status" value="1"/>
</dbReference>
<dbReference type="InterPro" id="IPR056928">
    <property type="entry name" value="Gp77-like"/>
</dbReference>
<proteinExistence type="predicted"/>
<accession>A0ABX0KBW9</accession>
<protein>
    <submittedName>
        <fullName evidence="2">Uncharacterized protein</fullName>
    </submittedName>
</protein>
<reference evidence="2 3" key="1">
    <citation type="journal article" date="2020" name="Int. J. Syst. Evol. Microbiol.">
        <title>Novel acetic acid bacteria from cider fermentations: Acetobacter conturbans sp. nov. and Acetobacter fallax sp. nov.</title>
        <authorList>
            <person name="Sombolestani A.S."/>
            <person name="Cleenwerck I."/>
            <person name="Cnockaert M."/>
            <person name="Borremans W."/>
            <person name="Wieme A.D."/>
            <person name="De Vuyst L."/>
            <person name="Vandamme P."/>
        </authorList>
    </citation>
    <scope>NUCLEOTIDE SEQUENCE [LARGE SCALE GENOMIC DNA]</scope>
    <source>
        <strain evidence="2 3">LMG 1637</strain>
    </source>
</reference>
<feature type="compositionally biased region" description="Low complexity" evidence="1">
    <location>
        <begin position="156"/>
        <end position="166"/>
    </location>
</feature>
<dbReference type="Proteomes" id="UP000615326">
    <property type="component" value="Unassembled WGS sequence"/>
</dbReference>
<comment type="caution">
    <text evidence="2">The sequence shown here is derived from an EMBL/GenBank/DDBJ whole genome shotgun (WGS) entry which is preliminary data.</text>
</comment>
<dbReference type="RefSeq" id="WP_173578403.1">
    <property type="nucleotide sequence ID" value="NZ_WOSW01000045.1"/>
</dbReference>
<sequence length="173" mass="17655">MTTAALPNSLIPSPLRIYTVPGIPPAQSGCCSPIPTAQRGVTTTTGFIPELPAKSSAAILDYSVDFTNWLVDTGDTITSGGVSAAVKTAGGFSYDLAVVWAEPYNGTQAVVMLTSGPAGTFQIVNVQAETEQGRTCTQQIIVPISRTTETVDPAPTSTTTGSGETSPDATGGT</sequence>
<organism evidence="2 3">
    <name type="scientific">Acetobacter fallax</name>
    <dbReference type="NCBI Taxonomy" id="1737473"/>
    <lineage>
        <taxon>Bacteria</taxon>
        <taxon>Pseudomonadati</taxon>
        <taxon>Pseudomonadota</taxon>
        <taxon>Alphaproteobacteria</taxon>
        <taxon>Acetobacterales</taxon>
        <taxon>Acetobacteraceae</taxon>
        <taxon>Acetobacter</taxon>
    </lineage>
</organism>